<dbReference type="EMBL" id="QUZK01000046">
    <property type="protein sequence ID" value="RFF29460.1"/>
    <property type="molecule type" value="Genomic_DNA"/>
</dbReference>
<comment type="caution">
    <text evidence="2">The sequence shown here is derived from an EMBL/GenBank/DDBJ whole genome shotgun (WGS) entry which is preliminary data.</text>
</comment>
<dbReference type="AlphaFoldDB" id="A0A3E1K681"/>
<dbReference type="InterPro" id="IPR019734">
    <property type="entry name" value="TPR_rpt"/>
</dbReference>
<gene>
    <name evidence="2" type="ORF">DZC52_12495</name>
</gene>
<sequence length="658" mass="72597">MAILCLEPGVAIERDRVCELLWRGGFRAQGRASLRQTLLGLKKQLSPIMPDLLIATRERVAVNAAIVGSDLAELESALTHGPNPRASELLLEIGGRPLLGRLDFGEPFRQWLEVRRAQVEQRLQRAVEDALSDWERRGNDRERARLLDAWRLRDPATGAAQSETRIRVAVLPFKSIDAADEQGHFAQGLCEELITTLGQSPQLLLAGRGSSFNSKDSERPLPEIARALHVSHLILGSVRRRDSELRVHVSLVEGSSGFECWSQGYRGNTGNLFGLQEDIARSVSRELARALGLEIGLPGPRPTTPNKAAYELYLQGRALTARAIGDGVLDKAVELLEASLAIDPGFAACWTALAEAHVYTAVYTPCLDRLEKSARMAECARRAIELDQAQGHARAMLGIHCWTRNDPIGALDLAHEAYRLEPDNPDVALRLGSFLLYIGRTREALPYIEGAIDQDPVNGRNFAMLCVAQFNLGNLDEAAAAGQRMVDLGLPSMWLAVVTAASGNRELAVEQYWQTRLLMNTVIFPPAGTRPLTGSTLDTYWRMAARGVCSGRAVHRKVYCAMLDYLHATLPDPCDTSIVAPAIWMGYARMVFKTLGTQITPANMYCLMSLWADVEPIRRVRRHPEFLAFAQRIGLVAAWDKYGWPDLLPAPDRAGKSP</sequence>
<dbReference type="PROSITE" id="PS50005">
    <property type="entry name" value="TPR"/>
    <property type="match status" value="1"/>
</dbReference>
<name>A0A3E1K681_9GAMM</name>
<reference evidence="2 3" key="1">
    <citation type="submission" date="2018-08" db="EMBL/GenBank/DDBJ databases">
        <title>Wenzhouxiangella salilacus sp. nov., a novel bacterium isolated from a saline lake in Xinjiang Province, China.</title>
        <authorList>
            <person name="Han S."/>
        </authorList>
    </citation>
    <scope>NUCLEOTIDE SEQUENCE [LARGE SCALE GENOMIC DNA]</scope>
    <source>
        <strain evidence="2 3">XDB06</strain>
    </source>
</reference>
<protein>
    <submittedName>
        <fullName evidence="2">Uncharacterized protein</fullName>
    </submittedName>
</protein>
<organism evidence="2 3">
    <name type="scientific">Wenzhouxiangella sediminis</name>
    <dbReference type="NCBI Taxonomy" id="1792836"/>
    <lineage>
        <taxon>Bacteria</taxon>
        <taxon>Pseudomonadati</taxon>
        <taxon>Pseudomonadota</taxon>
        <taxon>Gammaproteobacteria</taxon>
        <taxon>Chromatiales</taxon>
        <taxon>Wenzhouxiangellaceae</taxon>
        <taxon>Wenzhouxiangella</taxon>
    </lineage>
</organism>
<evidence type="ECO:0000256" key="1">
    <source>
        <dbReference type="PROSITE-ProRule" id="PRU00339"/>
    </source>
</evidence>
<accession>A0A3E1K681</accession>
<dbReference type="Proteomes" id="UP000260351">
    <property type="component" value="Unassembled WGS sequence"/>
</dbReference>
<dbReference type="SUPFAM" id="SSF48452">
    <property type="entry name" value="TPR-like"/>
    <property type="match status" value="1"/>
</dbReference>
<proteinExistence type="predicted"/>
<keyword evidence="3" id="KW-1185">Reference proteome</keyword>
<dbReference type="OrthoDB" id="1971692at2"/>
<keyword evidence="1" id="KW-0802">TPR repeat</keyword>
<evidence type="ECO:0000313" key="3">
    <source>
        <dbReference type="Proteomes" id="UP000260351"/>
    </source>
</evidence>
<feature type="repeat" description="TPR" evidence="1">
    <location>
        <begin position="425"/>
        <end position="458"/>
    </location>
</feature>
<dbReference type="InterPro" id="IPR011990">
    <property type="entry name" value="TPR-like_helical_dom_sf"/>
</dbReference>
<dbReference type="Gene3D" id="1.25.40.10">
    <property type="entry name" value="Tetratricopeptide repeat domain"/>
    <property type="match status" value="1"/>
</dbReference>
<evidence type="ECO:0000313" key="2">
    <source>
        <dbReference type="EMBL" id="RFF29460.1"/>
    </source>
</evidence>